<protein>
    <submittedName>
        <fullName evidence="2">Uncharacterized protein</fullName>
    </submittedName>
</protein>
<sequence length="113" mass="12282">MDPLSGEELRHARVYQRTELERETVSYRAVAGLLALALAFGWYWTAERGGTSRPLADLLVPLMSPAGWSLQAAPVEPVAAFPLSGAAPATASAYREGARVVWQLAGQRQPEFE</sequence>
<evidence type="ECO:0000313" key="3">
    <source>
        <dbReference type="Proteomes" id="UP000000447"/>
    </source>
</evidence>
<name>B9L4P4_THERP</name>
<gene>
    <name evidence="2" type="ordered locus">trd_A0758</name>
</gene>
<keyword evidence="1" id="KW-1133">Transmembrane helix</keyword>
<evidence type="ECO:0000256" key="1">
    <source>
        <dbReference type="SAM" id="Phobius"/>
    </source>
</evidence>
<dbReference type="HOGENOM" id="CLU_2132357_0_0_0"/>
<dbReference type="EMBL" id="CP001276">
    <property type="protein sequence ID" value="ACM06950.1"/>
    <property type="molecule type" value="Genomic_DNA"/>
</dbReference>
<dbReference type="KEGG" id="tro:trd_A0758"/>
<keyword evidence="1" id="KW-0812">Transmembrane</keyword>
<keyword evidence="2" id="KW-0614">Plasmid</keyword>
<reference evidence="2 3" key="1">
    <citation type="journal article" date="2009" name="PLoS ONE">
        <title>Complete genome sequence of the aerobic CO-oxidizing thermophile Thermomicrobium roseum.</title>
        <authorList>
            <person name="Wu D."/>
            <person name="Raymond J."/>
            <person name="Wu M."/>
            <person name="Chatterji S."/>
            <person name="Ren Q."/>
            <person name="Graham J.E."/>
            <person name="Bryant D.A."/>
            <person name="Robb F."/>
            <person name="Colman A."/>
            <person name="Tallon L.J."/>
            <person name="Badger J.H."/>
            <person name="Madupu R."/>
            <person name="Ward N.L."/>
            <person name="Eisen J.A."/>
        </authorList>
    </citation>
    <scope>NUCLEOTIDE SEQUENCE [LARGE SCALE GENOMIC DNA]</scope>
    <source>
        <strain evidence="3">ATCC 27502 / DSM 5159 / P-2</strain>
        <plasmid evidence="2">unnamed</plasmid>
    </source>
</reference>
<accession>B9L4P4</accession>
<keyword evidence="1" id="KW-0472">Membrane</keyword>
<evidence type="ECO:0000313" key="2">
    <source>
        <dbReference type="EMBL" id="ACM06950.1"/>
    </source>
</evidence>
<dbReference type="Proteomes" id="UP000000447">
    <property type="component" value="Plasmid unnamed"/>
</dbReference>
<dbReference type="AlphaFoldDB" id="B9L4P4"/>
<organism evidence="2 3">
    <name type="scientific">Thermomicrobium roseum (strain ATCC 27502 / DSM 5159 / P-2)</name>
    <dbReference type="NCBI Taxonomy" id="309801"/>
    <lineage>
        <taxon>Bacteria</taxon>
        <taxon>Pseudomonadati</taxon>
        <taxon>Thermomicrobiota</taxon>
        <taxon>Thermomicrobia</taxon>
        <taxon>Thermomicrobiales</taxon>
        <taxon>Thermomicrobiaceae</taxon>
        <taxon>Thermomicrobium</taxon>
    </lineage>
</organism>
<geneLocation type="plasmid" evidence="3">
    <name>Tros</name>
</geneLocation>
<keyword evidence="3" id="KW-1185">Reference proteome</keyword>
<feature type="transmembrane region" description="Helical" evidence="1">
    <location>
        <begin position="25"/>
        <end position="44"/>
    </location>
</feature>
<proteinExistence type="predicted"/>
<dbReference type="RefSeq" id="WP_012642937.1">
    <property type="nucleotide sequence ID" value="NC_011961.1"/>
</dbReference>